<evidence type="ECO:0000256" key="5">
    <source>
        <dbReference type="ARBA" id="ARBA00022679"/>
    </source>
</evidence>
<dbReference type="EMBL" id="MVDD01000010">
    <property type="protein sequence ID" value="PKQ62101.1"/>
    <property type="molecule type" value="Genomic_DNA"/>
</dbReference>
<keyword evidence="6 8" id="KW-0057">Aromatic amino acid biosynthesis</keyword>
<dbReference type="InterPro" id="IPR006218">
    <property type="entry name" value="DAHP1/KDSA"/>
</dbReference>
<evidence type="ECO:0000256" key="1">
    <source>
        <dbReference type="ARBA" id="ARBA00003726"/>
    </source>
</evidence>
<evidence type="ECO:0000259" key="9">
    <source>
        <dbReference type="Pfam" id="PF00793"/>
    </source>
</evidence>
<reference evidence="10 11" key="1">
    <citation type="journal article" date="2017" name="Front. Microbiol.">
        <title>Labilibaculum manganireducens gen. nov., sp. nov. and Labilibaculum filiforme sp. nov., Novel Bacteroidetes Isolated from Subsurface Sediments of the Baltic Sea.</title>
        <authorList>
            <person name="Vandieken V."/>
            <person name="Marshall I.P."/>
            <person name="Niemann H."/>
            <person name="Engelen B."/>
            <person name="Cypionka H."/>
        </authorList>
    </citation>
    <scope>NUCLEOTIDE SEQUENCE [LARGE SCALE GENOMIC DNA]</scope>
    <source>
        <strain evidence="10 11">59.16B</strain>
    </source>
</reference>
<evidence type="ECO:0000313" key="10">
    <source>
        <dbReference type="EMBL" id="PKQ62101.1"/>
    </source>
</evidence>
<evidence type="ECO:0000256" key="4">
    <source>
        <dbReference type="ARBA" id="ARBA00022605"/>
    </source>
</evidence>
<comment type="pathway">
    <text evidence="2 8">Metabolic intermediate biosynthesis; chorismate biosynthesis; chorismate from D-erythrose 4-phosphate and phosphoenolpyruvate: step 1/7.</text>
</comment>
<dbReference type="InterPro" id="IPR013785">
    <property type="entry name" value="Aldolase_TIM"/>
</dbReference>
<evidence type="ECO:0000256" key="3">
    <source>
        <dbReference type="ARBA" id="ARBA00007985"/>
    </source>
</evidence>
<evidence type="ECO:0000313" key="11">
    <source>
        <dbReference type="Proteomes" id="UP000233535"/>
    </source>
</evidence>
<dbReference type="SUPFAM" id="SSF51569">
    <property type="entry name" value="Aldolase"/>
    <property type="match status" value="1"/>
</dbReference>
<dbReference type="FunFam" id="3.20.20.70:FF:000005">
    <property type="entry name" value="Phospho-2-dehydro-3-deoxyheptonate aldolase"/>
    <property type="match status" value="1"/>
</dbReference>
<sequence length="349" mass="38545">MMDPRIENLNVSAEQSIITPVKLKELYPLSEKHIDTVYKGQETIKNIVNGSDKRILAIVGPCSIHDIKSAKEYAQKLKVLADDLKDDIFIVMRVYFEKPRTTVGWKGLVNDPYMDNSCEIEDGLKQARELLVYIAALGLPAAGEALDIVTPQYIQDLFSWTAIGARTTESQSHRNMSSGLSSVVGFKNGTDGNVDIAVNAMQAVAAPHNFVSIDPKGKVAVIRTLGNPNTHIILRGGKKPNFEASYIEAVENKLSDLQIVPRIMVDCSHANSSKKAKKQEIVLASLADQIAKGNKSIMGFMIESNINFGQQSIPTDLSKLKYGVSVTDECLDFESTERILREFCDRIRS</sequence>
<organism evidence="10 11">
    <name type="scientific">Labilibaculum filiforme</name>
    <dbReference type="NCBI Taxonomy" id="1940526"/>
    <lineage>
        <taxon>Bacteria</taxon>
        <taxon>Pseudomonadati</taxon>
        <taxon>Bacteroidota</taxon>
        <taxon>Bacteroidia</taxon>
        <taxon>Marinilabiliales</taxon>
        <taxon>Marinifilaceae</taxon>
        <taxon>Labilibaculum</taxon>
    </lineage>
</organism>
<keyword evidence="11" id="KW-1185">Reference proteome</keyword>
<comment type="caution">
    <text evidence="10">The sequence shown here is derived from an EMBL/GenBank/DDBJ whole genome shotgun (WGS) entry which is preliminary data.</text>
</comment>
<keyword evidence="5 8" id="KW-0808">Transferase</keyword>
<dbReference type="GO" id="GO:0009073">
    <property type="term" value="P:aromatic amino acid family biosynthetic process"/>
    <property type="evidence" value="ECO:0007669"/>
    <property type="project" value="UniProtKB-KW"/>
</dbReference>
<gene>
    <name evidence="10" type="ORF">BZG02_14320</name>
</gene>
<comment type="function">
    <text evidence="1 8">Stereospecific condensation of phosphoenolpyruvate (PEP) and D-erythrose-4-phosphate (E4P) giving rise to 3-deoxy-D-arabino-heptulosonate-7-phosphate (DAHP).</text>
</comment>
<protein>
    <recommendedName>
        <fullName evidence="8">Phospho-2-dehydro-3-deoxyheptonate aldolase</fullName>
        <ecNumber evidence="8">2.5.1.54</ecNumber>
    </recommendedName>
</protein>
<dbReference type="PANTHER" id="PTHR21225:SF10">
    <property type="entry name" value="PHOSPHO-2-DEHYDRO-3-DEOXYHEPTONATE ALDOLASE, TYR-SENSITIVE"/>
    <property type="match status" value="1"/>
</dbReference>
<evidence type="ECO:0000256" key="7">
    <source>
        <dbReference type="ARBA" id="ARBA00047508"/>
    </source>
</evidence>
<dbReference type="NCBIfam" id="NF009395">
    <property type="entry name" value="PRK12755.1"/>
    <property type="match status" value="1"/>
</dbReference>
<dbReference type="EC" id="2.5.1.54" evidence="8"/>
<name>A0A2N3HVP2_9BACT</name>
<dbReference type="Gene3D" id="3.20.20.70">
    <property type="entry name" value="Aldolase class I"/>
    <property type="match status" value="1"/>
</dbReference>
<dbReference type="GO" id="GO:0042802">
    <property type="term" value="F:identical protein binding"/>
    <property type="evidence" value="ECO:0007669"/>
    <property type="project" value="UniProtKB-ARBA"/>
</dbReference>
<dbReference type="GO" id="GO:0008652">
    <property type="term" value="P:amino acid biosynthetic process"/>
    <property type="evidence" value="ECO:0007669"/>
    <property type="project" value="UniProtKB-KW"/>
</dbReference>
<comment type="similarity">
    <text evidence="3 8">Belongs to the class-I DAHP synthase family.</text>
</comment>
<dbReference type="PANTHER" id="PTHR21225">
    <property type="entry name" value="PHOSPHO-2-DEHYDRO-3-DEOXYHEPTONATE ALDOLASE DAHP SYNTHETASE"/>
    <property type="match status" value="1"/>
</dbReference>
<dbReference type="AlphaFoldDB" id="A0A2N3HVP2"/>
<dbReference type="PIRSF" id="PIRSF001361">
    <property type="entry name" value="DAHP_synthase"/>
    <property type="match status" value="1"/>
</dbReference>
<proteinExistence type="inferred from homology"/>
<evidence type="ECO:0000256" key="6">
    <source>
        <dbReference type="ARBA" id="ARBA00023141"/>
    </source>
</evidence>
<dbReference type="InterPro" id="IPR006219">
    <property type="entry name" value="DAHP_synth_1"/>
</dbReference>
<dbReference type="UniPathway" id="UPA00053">
    <property type="reaction ID" value="UER00084"/>
</dbReference>
<accession>A0A2N3HVP2</accession>
<dbReference type="RefSeq" id="WP_101262133.1">
    <property type="nucleotide sequence ID" value="NZ_MVDD01000010.1"/>
</dbReference>
<evidence type="ECO:0000256" key="8">
    <source>
        <dbReference type="PIRNR" id="PIRNR001361"/>
    </source>
</evidence>
<evidence type="ECO:0000256" key="2">
    <source>
        <dbReference type="ARBA" id="ARBA00004688"/>
    </source>
</evidence>
<dbReference type="Pfam" id="PF00793">
    <property type="entry name" value="DAHP_synth_1"/>
    <property type="match status" value="1"/>
</dbReference>
<keyword evidence="4 8" id="KW-0028">Amino-acid biosynthesis</keyword>
<dbReference type="Proteomes" id="UP000233535">
    <property type="component" value="Unassembled WGS sequence"/>
</dbReference>
<dbReference type="GO" id="GO:0005737">
    <property type="term" value="C:cytoplasm"/>
    <property type="evidence" value="ECO:0007669"/>
    <property type="project" value="TreeGrafter"/>
</dbReference>
<comment type="catalytic activity">
    <reaction evidence="7 8">
        <text>D-erythrose 4-phosphate + phosphoenolpyruvate + H2O = 7-phospho-2-dehydro-3-deoxy-D-arabino-heptonate + phosphate</text>
        <dbReference type="Rhea" id="RHEA:14717"/>
        <dbReference type="ChEBI" id="CHEBI:15377"/>
        <dbReference type="ChEBI" id="CHEBI:16897"/>
        <dbReference type="ChEBI" id="CHEBI:43474"/>
        <dbReference type="ChEBI" id="CHEBI:58394"/>
        <dbReference type="ChEBI" id="CHEBI:58702"/>
        <dbReference type="EC" id="2.5.1.54"/>
    </reaction>
</comment>
<dbReference type="NCBIfam" id="TIGR00034">
    <property type="entry name" value="aroFGH"/>
    <property type="match status" value="1"/>
</dbReference>
<feature type="domain" description="DAHP synthetase I/KDSA" evidence="9">
    <location>
        <begin position="43"/>
        <end position="340"/>
    </location>
</feature>
<dbReference type="GO" id="GO:0003849">
    <property type="term" value="F:3-deoxy-7-phosphoheptulonate synthase activity"/>
    <property type="evidence" value="ECO:0007669"/>
    <property type="project" value="UniProtKB-EC"/>
</dbReference>
<dbReference type="GO" id="GO:0009423">
    <property type="term" value="P:chorismate biosynthetic process"/>
    <property type="evidence" value="ECO:0007669"/>
    <property type="project" value="UniProtKB-UniPathway"/>
</dbReference>